<evidence type="ECO:0000256" key="1">
    <source>
        <dbReference type="ARBA" id="ARBA00001933"/>
    </source>
</evidence>
<dbReference type="AlphaFoldDB" id="A0A7Z0DN29"/>
<dbReference type="PANTHER" id="PTHR45677">
    <property type="entry name" value="GLUTAMATE DECARBOXYLASE-RELATED"/>
    <property type="match status" value="1"/>
</dbReference>
<evidence type="ECO:0000256" key="4">
    <source>
        <dbReference type="ARBA" id="ARBA00022898"/>
    </source>
</evidence>
<dbReference type="Proteomes" id="UP000564496">
    <property type="component" value="Unassembled WGS sequence"/>
</dbReference>
<dbReference type="CDD" id="cd06450">
    <property type="entry name" value="DOPA_deC_like"/>
    <property type="match status" value="1"/>
</dbReference>
<comment type="similarity">
    <text evidence="2 7">Belongs to the group II decarboxylase family.</text>
</comment>
<evidence type="ECO:0000256" key="7">
    <source>
        <dbReference type="RuleBase" id="RU000382"/>
    </source>
</evidence>
<evidence type="ECO:0000256" key="5">
    <source>
        <dbReference type="ARBA" id="ARBA00023239"/>
    </source>
</evidence>
<name>A0A7Z0DN29_9ACTN</name>
<dbReference type="Pfam" id="PF00282">
    <property type="entry name" value="Pyridoxal_deC"/>
    <property type="match status" value="1"/>
</dbReference>
<dbReference type="Gene3D" id="3.40.640.10">
    <property type="entry name" value="Type I PLP-dependent aspartate aminotransferase-like (Major domain)"/>
    <property type="match status" value="1"/>
</dbReference>
<feature type="modified residue" description="N6-(pyridoxal phosphate)lysine" evidence="6">
    <location>
        <position position="300"/>
    </location>
</feature>
<sequence>MSAPHLEHLFHPDNAREYTSGITEAIRLLVDQLATLEGPTTGISPELAAKPVAEVDLDDPLLDGGAALAEVSRLWLEDAVWFHDPSYAAHLNCPVVIPALVGELLIAAVNTSMDTFDQSVGGTFMERRLIDWTAARAGYPEATRDGIFTSGGSQSNLQALLLARGEAERRGVPLDRLRFLTSEDSHFSIAKSARLLGMGDAAAIAIPTDADRRMDVVALRAALDDCVVDGLVPAAVVATAGTTDFGVIDPLHAIADACQDFNVWFHVDAAYGGGLLASPRYRHLLDGIERSNSITIDYHKTWFQPVSSSALLVRDLATMQHASWYADYLNPRESENPNQVDKSLQTTRRFDALKLWLTLRTMGADQIGAYLESVIDLAREVYDLLGAQPDIEVVAPSQLSTVVFRYRDPLLDEEALGDLNRRIRAEMWSGGRGVVAATKVDGRQFLKLTLLNPKASVQDVLELIEQVRALGLSLGRVVPEVAR</sequence>
<keyword evidence="3" id="KW-0210">Decarboxylase</keyword>
<evidence type="ECO:0000256" key="3">
    <source>
        <dbReference type="ARBA" id="ARBA00022793"/>
    </source>
</evidence>
<keyword evidence="4 6" id="KW-0663">Pyridoxal phosphate</keyword>
<dbReference type="GO" id="GO:0030170">
    <property type="term" value="F:pyridoxal phosphate binding"/>
    <property type="evidence" value="ECO:0007669"/>
    <property type="project" value="InterPro"/>
</dbReference>
<dbReference type="Gene3D" id="3.90.1150.10">
    <property type="entry name" value="Aspartate Aminotransferase, domain 1"/>
    <property type="match status" value="1"/>
</dbReference>
<gene>
    <name evidence="8" type="ORF">BJ988_003160</name>
</gene>
<dbReference type="InterPro" id="IPR002129">
    <property type="entry name" value="PyrdxlP-dep_de-COase"/>
</dbReference>
<organism evidence="8 9">
    <name type="scientific">Nocardioides panzhihuensis</name>
    <dbReference type="NCBI Taxonomy" id="860243"/>
    <lineage>
        <taxon>Bacteria</taxon>
        <taxon>Bacillati</taxon>
        <taxon>Actinomycetota</taxon>
        <taxon>Actinomycetes</taxon>
        <taxon>Propionibacteriales</taxon>
        <taxon>Nocardioidaceae</taxon>
        <taxon>Nocardioides</taxon>
    </lineage>
</organism>
<dbReference type="SUPFAM" id="SSF53383">
    <property type="entry name" value="PLP-dependent transferases"/>
    <property type="match status" value="1"/>
</dbReference>
<reference evidence="8 9" key="1">
    <citation type="submission" date="2020-07" db="EMBL/GenBank/DDBJ databases">
        <title>Sequencing the genomes of 1000 actinobacteria strains.</title>
        <authorList>
            <person name="Klenk H.-P."/>
        </authorList>
    </citation>
    <scope>NUCLEOTIDE SEQUENCE [LARGE SCALE GENOMIC DNA]</scope>
    <source>
        <strain evidence="8 9">DSM 26487</strain>
    </source>
</reference>
<protein>
    <submittedName>
        <fullName evidence="8">L-2,4-diaminobutyrate decarboxylase</fullName>
        <ecNumber evidence="8">4.1.1.86</ecNumber>
    </submittedName>
</protein>
<dbReference type="EMBL" id="JACBZR010000001">
    <property type="protein sequence ID" value="NYI78512.1"/>
    <property type="molecule type" value="Genomic_DNA"/>
</dbReference>
<proteinExistence type="inferred from homology"/>
<dbReference type="InterPro" id="IPR015424">
    <property type="entry name" value="PyrdxlP-dep_Trfase"/>
</dbReference>
<dbReference type="GO" id="GO:0006520">
    <property type="term" value="P:amino acid metabolic process"/>
    <property type="evidence" value="ECO:0007669"/>
    <property type="project" value="InterPro"/>
</dbReference>
<evidence type="ECO:0000313" key="9">
    <source>
        <dbReference type="Proteomes" id="UP000564496"/>
    </source>
</evidence>
<evidence type="ECO:0000313" key="8">
    <source>
        <dbReference type="EMBL" id="NYI78512.1"/>
    </source>
</evidence>
<dbReference type="PANTHER" id="PTHR45677:SF8">
    <property type="entry name" value="CYSTEINE SULFINIC ACID DECARBOXYLASE"/>
    <property type="match status" value="1"/>
</dbReference>
<dbReference type="InterPro" id="IPR010977">
    <property type="entry name" value="Aromatic_deC"/>
</dbReference>
<keyword evidence="9" id="KW-1185">Reference proteome</keyword>
<dbReference type="InterPro" id="IPR015421">
    <property type="entry name" value="PyrdxlP-dep_Trfase_major"/>
</dbReference>
<dbReference type="GO" id="GO:0033983">
    <property type="term" value="F:diaminobutyrate decarboxylase activity"/>
    <property type="evidence" value="ECO:0007669"/>
    <property type="project" value="UniProtKB-EC"/>
</dbReference>
<dbReference type="RefSeq" id="WP_343051635.1">
    <property type="nucleotide sequence ID" value="NZ_JACBZR010000001.1"/>
</dbReference>
<dbReference type="GO" id="GO:0019752">
    <property type="term" value="P:carboxylic acid metabolic process"/>
    <property type="evidence" value="ECO:0007669"/>
    <property type="project" value="InterPro"/>
</dbReference>
<comment type="cofactor">
    <cofactor evidence="1 6 7">
        <name>pyridoxal 5'-phosphate</name>
        <dbReference type="ChEBI" id="CHEBI:597326"/>
    </cofactor>
</comment>
<accession>A0A7Z0DN29</accession>
<evidence type="ECO:0000256" key="6">
    <source>
        <dbReference type="PIRSR" id="PIRSR602129-50"/>
    </source>
</evidence>
<dbReference type="PRINTS" id="PR00800">
    <property type="entry name" value="YHDCRBOXLASE"/>
</dbReference>
<dbReference type="GO" id="GO:0004058">
    <property type="term" value="F:aromatic-L-amino-acid decarboxylase activity"/>
    <property type="evidence" value="ECO:0007669"/>
    <property type="project" value="UniProtKB-ARBA"/>
</dbReference>
<keyword evidence="5 7" id="KW-0456">Lyase</keyword>
<dbReference type="GO" id="GO:0005737">
    <property type="term" value="C:cytoplasm"/>
    <property type="evidence" value="ECO:0007669"/>
    <property type="project" value="TreeGrafter"/>
</dbReference>
<dbReference type="EC" id="4.1.1.86" evidence="8"/>
<comment type="caution">
    <text evidence="8">The sequence shown here is derived from an EMBL/GenBank/DDBJ whole genome shotgun (WGS) entry which is preliminary data.</text>
</comment>
<evidence type="ECO:0000256" key="2">
    <source>
        <dbReference type="ARBA" id="ARBA00009533"/>
    </source>
</evidence>
<dbReference type="InterPro" id="IPR015422">
    <property type="entry name" value="PyrdxlP-dep_Trfase_small"/>
</dbReference>